<keyword evidence="2" id="KW-1185">Reference proteome</keyword>
<dbReference type="EMBL" id="JAMZDX010000008">
    <property type="protein sequence ID" value="MCP2314007.1"/>
    <property type="molecule type" value="Genomic_DNA"/>
</dbReference>
<comment type="caution">
    <text evidence="1">The sequence shown here is derived from an EMBL/GenBank/DDBJ whole genome shotgun (WGS) entry which is preliminary data.</text>
</comment>
<sequence length="34" mass="3699">MRRIGQAVRRWAPTAAATAGAAAALTQVMDWLMR</sequence>
<organism evidence="1 2">
    <name type="scientific">Kitasatospora paracochleata</name>
    <dbReference type="NCBI Taxonomy" id="58354"/>
    <lineage>
        <taxon>Bacteria</taxon>
        <taxon>Bacillati</taxon>
        <taxon>Actinomycetota</taxon>
        <taxon>Actinomycetes</taxon>
        <taxon>Kitasatosporales</taxon>
        <taxon>Streptomycetaceae</taxon>
        <taxon>Kitasatospora</taxon>
    </lineage>
</organism>
<gene>
    <name evidence="1" type="ORF">FHR36_007206</name>
</gene>
<protein>
    <submittedName>
        <fullName evidence="1">Uncharacterized protein</fullName>
    </submittedName>
</protein>
<evidence type="ECO:0000313" key="1">
    <source>
        <dbReference type="EMBL" id="MCP2314007.1"/>
    </source>
</evidence>
<evidence type="ECO:0000313" key="2">
    <source>
        <dbReference type="Proteomes" id="UP001206483"/>
    </source>
</evidence>
<reference evidence="1 2" key="1">
    <citation type="submission" date="2022-06" db="EMBL/GenBank/DDBJ databases">
        <title>Sequencing the genomes of 1000 actinobacteria strains.</title>
        <authorList>
            <person name="Klenk H.-P."/>
        </authorList>
    </citation>
    <scope>NUCLEOTIDE SEQUENCE [LARGE SCALE GENOMIC DNA]</scope>
    <source>
        <strain evidence="1 2">DSM 41656</strain>
    </source>
</reference>
<proteinExistence type="predicted"/>
<dbReference type="Proteomes" id="UP001206483">
    <property type="component" value="Unassembled WGS sequence"/>
</dbReference>
<name>A0ABT1J979_9ACTN</name>
<accession>A0ABT1J979</accession>